<evidence type="ECO:0008006" key="4">
    <source>
        <dbReference type="Google" id="ProtNLM"/>
    </source>
</evidence>
<dbReference type="GO" id="GO:0005829">
    <property type="term" value="C:cytosol"/>
    <property type="evidence" value="ECO:0007669"/>
    <property type="project" value="TreeGrafter"/>
</dbReference>
<dbReference type="GO" id="GO:0004612">
    <property type="term" value="F:phosphoenolpyruvate carboxykinase (ATP) activity"/>
    <property type="evidence" value="ECO:0007669"/>
    <property type="project" value="InterPro"/>
</dbReference>
<evidence type="ECO:0000256" key="2">
    <source>
        <dbReference type="ARBA" id="ARBA00022793"/>
    </source>
</evidence>
<keyword evidence="1" id="KW-0312">Gluconeogenesis</keyword>
<gene>
    <name evidence="3" type="ORF">METZ01_LOCUS442198</name>
</gene>
<reference evidence="3" key="1">
    <citation type="submission" date="2018-05" db="EMBL/GenBank/DDBJ databases">
        <authorList>
            <person name="Lanie J.A."/>
            <person name="Ng W.-L."/>
            <person name="Kazmierczak K.M."/>
            <person name="Andrzejewski T.M."/>
            <person name="Davidsen T.M."/>
            <person name="Wayne K.J."/>
            <person name="Tettelin H."/>
            <person name="Glass J.I."/>
            <person name="Rusch D."/>
            <person name="Podicherti R."/>
            <person name="Tsui H.-C.T."/>
            <person name="Winkler M.E."/>
        </authorList>
    </citation>
    <scope>NUCLEOTIDE SEQUENCE</scope>
</reference>
<dbReference type="PANTHER" id="PTHR30031">
    <property type="entry name" value="PHOSPHOENOLPYRUVATE CARBOXYKINASE ATP"/>
    <property type="match status" value="1"/>
</dbReference>
<dbReference type="SUPFAM" id="SSF68923">
    <property type="entry name" value="PEP carboxykinase N-terminal domain"/>
    <property type="match status" value="1"/>
</dbReference>
<sequence length="231" mass="26212">MRSKLSKAGLTDLGKILENLTEPQLYEEIIRKGEGVVSEHGAMIVETGAYTGRSPEDKFVVREPTTEADVWWGEVNRSFEAEHFDALYNRVTDYLKGKEVYVQDLFGGVDPEFRIPVRVINELAWHSLFGRNMLVRPRVDELTGFEPEWHLVYAPGFQAVPERDGTRSEVFVLLHFGRKILLIGGTRYAGELKKSVFTLLNYLLPGRDVFPMHCSANKNAKGETTLFFGLS</sequence>
<keyword evidence="2" id="KW-0456">Lyase</keyword>
<feature type="non-terminal residue" evidence="3">
    <location>
        <position position="231"/>
    </location>
</feature>
<dbReference type="GO" id="GO:0005524">
    <property type="term" value="F:ATP binding"/>
    <property type="evidence" value="ECO:0007669"/>
    <property type="project" value="InterPro"/>
</dbReference>
<dbReference type="EMBL" id="UINC01180248">
    <property type="protein sequence ID" value="SVD89344.1"/>
    <property type="molecule type" value="Genomic_DNA"/>
</dbReference>
<protein>
    <recommendedName>
        <fullName evidence="4">Phosphoenolpyruvate carboxykinase (ATP)</fullName>
    </recommendedName>
</protein>
<keyword evidence="2" id="KW-0210">Decarboxylase</keyword>
<dbReference type="AlphaFoldDB" id="A0A382Z1F4"/>
<accession>A0A382Z1F4</accession>
<dbReference type="Gene3D" id="3.40.449.10">
    <property type="entry name" value="Phosphoenolpyruvate Carboxykinase, domain 1"/>
    <property type="match status" value="1"/>
</dbReference>
<dbReference type="InterPro" id="IPR008210">
    <property type="entry name" value="PEP_carboxykinase_N"/>
</dbReference>
<dbReference type="GO" id="GO:0006094">
    <property type="term" value="P:gluconeogenesis"/>
    <property type="evidence" value="ECO:0007669"/>
    <property type="project" value="UniProtKB-KW"/>
</dbReference>
<name>A0A382Z1F4_9ZZZZ</name>
<evidence type="ECO:0000313" key="3">
    <source>
        <dbReference type="EMBL" id="SVD89344.1"/>
    </source>
</evidence>
<dbReference type="Pfam" id="PF01293">
    <property type="entry name" value="PEPCK_ATP"/>
    <property type="match status" value="1"/>
</dbReference>
<dbReference type="PANTHER" id="PTHR30031:SF0">
    <property type="entry name" value="PHOSPHOENOLPYRUVATE CARBOXYKINASE (ATP)"/>
    <property type="match status" value="1"/>
</dbReference>
<organism evidence="3">
    <name type="scientific">marine metagenome</name>
    <dbReference type="NCBI Taxonomy" id="408172"/>
    <lineage>
        <taxon>unclassified sequences</taxon>
        <taxon>metagenomes</taxon>
        <taxon>ecological metagenomes</taxon>
    </lineage>
</organism>
<dbReference type="InterPro" id="IPR001272">
    <property type="entry name" value="PEP_carboxykinase_ATP"/>
</dbReference>
<evidence type="ECO:0000256" key="1">
    <source>
        <dbReference type="ARBA" id="ARBA00022432"/>
    </source>
</evidence>
<proteinExistence type="predicted"/>